<evidence type="ECO:0000256" key="2">
    <source>
        <dbReference type="ARBA" id="ARBA00022679"/>
    </source>
</evidence>
<dbReference type="GO" id="GO:0000122">
    <property type="term" value="P:negative regulation of transcription by RNA polymerase II"/>
    <property type="evidence" value="ECO:0007669"/>
    <property type="project" value="TreeGrafter"/>
</dbReference>
<keyword evidence="5" id="KW-0175">Coiled coil</keyword>
<feature type="coiled-coil region" evidence="5">
    <location>
        <begin position="543"/>
        <end position="586"/>
    </location>
</feature>
<dbReference type="PROSITE" id="PS50305">
    <property type="entry name" value="SIRTUIN"/>
    <property type="match status" value="1"/>
</dbReference>
<dbReference type="EMBL" id="CP014500">
    <property type="protein sequence ID" value="ANB11582.1"/>
    <property type="molecule type" value="Genomic_DNA"/>
</dbReference>
<feature type="domain" description="Deacetylase sirtuin-type" evidence="7">
    <location>
        <begin position="252"/>
        <end position="554"/>
    </location>
</feature>
<feature type="compositionally biased region" description="Basic and acidic residues" evidence="6">
    <location>
        <begin position="48"/>
        <end position="57"/>
    </location>
</feature>
<feature type="binding site" evidence="4">
    <location>
        <position position="402"/>
    </location>
    <ligand>
        <name>Zn(2+)</name>
        <dbReference type="ChEBI" id="CHEBI:29105"/>
    </ligand>
</feature>
<feature type="binding site" evidence="4">
    <location>
        <position position="405"/>
    </location>
    <ligand>
        <name>Zn(2+)</name>
        <dbReference type="ChEBI" id="CHEBI:29105"/>
    </ligand>
</feature>
<gene>
    <name evidence="8" type="primary">HST4</name>
    <name evidence="8" type="ORF">AWJ20_4402</name>
</gene>
<keyword evidence="3" id="KW-0520">NAD</keyword>
<keyword evidence="2" id="KW-0808">Transferase</keyword>
<dbReference type="GO" id="GO:0046872">
    <property type="term" value="F:metal ion binding"/>
    <property type="evidence" value="ECO:0007669"/>
    <property type="project" value="UniProtKB-KW"/>
</dbReference>
<protein>
    <submittedName>
        <fullName evidence="8">Hst4p</fullName>
    </submittedName>
</protein>
<dbReference type="AlphaFoldDB" id="A0A167CEB9"/>
<dbReference type="InterPro" id="IPR026590">
    <property type="entry name" value="Ssirtuin_cat_dom"/>
</dbReference>
<feature type="region of interest" description="Disordered" evidence="6">
    <location>
        <begin position="199"/>
        <end position="235"/>
    </location>
</feature>
<dbReference type="InterPro" id="IPR003000">
    <property type="entry name" value="Sirtuin"/>
</dbReference>
<feature type="active site" description="Proton acceptor" evidence="4">
    <location>
        <position position="394"/>
    </location>
</feature>
<dbReference type="Gene3D" id="3.30.1600.10">
    <property type="entry name" value="SIR2/SIRT2 'Small Domain"/>
    <property type="match status" value="1"/>
</dbReference>
<evidence type="ECO:0000256" key="1">
    <source>
        <dbReference type="ARBA" id="ARBA00006924"/>
    </source>
</evidence>
<dbReference type="KEGG" id="slb:AWJ20_4402"/>
<dbReference type="InterPro" id="IPR029035">
    <property type="entry name" value="DHS-like_NAD/FAD-binding_dom"/>
</dbReference>
<dbReference type="PANTHER" id="PTHR11085">
    <property type="entry name" value="NAD-DEPENDENT PROTEIN DEACYLASE SIRTUIN-5, MITOCHONDRIAL-RELATED"/>
    <property type="match status" value="1"/>
</dbReference>
<keyword evidence="9" id="KW-1185">Reference proteome</keyword>
<name>A0A167CEB9_9ASCO</name>
<evidence type="ECO:0000256" key="5">
    <source>
        <dbReference type="SAM" id="Coils"/>
    </source>
</evidence>
<feature type="region of interest" description="Disordered" evidence="6">
    <location>
        <begin position="1"/>
        <end position="33"/>
    </location>
</feature>
<feature type="compositionally biased region" description="Polar residues" evidence="6">
    <location>
        <begin position="601"/>
        <end position="614"/>
    </location>
</feature>
<feature type="binding site" evidence="4">
    <location>
        <position position="427"/>
    </location>
    <ligand>
        <name>Zn(2+)</name>
        <dbReference type="ChEBI" id="CHEBI:29105"/>
    </ligand>
</feature>
<evidence type="ECO:0000256" key="3">
    <source>
        <dbReference type="ARBA" id="ARBA00023027"/>
    </source>
</evidence>
<feature type="region of interest" description="Disordered" evidence="6">
    <location>
        <begin position="48"/>
        <end position="82"/>
    </location>
</feature>
<keyword evidence="4" id="KW-0862">Zinc</keyword>
<dbReference type="OrthoDB" id="2919105at2759"/>
<feature type="compositionally biased region" description="Low complexity" evidence="6">
    <location>
        <begin position="204"/>
        <end position="216"/>
    </location>
</feature>
<dbReference type="GO" id="GO:1990414">
    <property type="term" value="P:replication-born double-strand break repair via sister chromatid exchange"/>
    <property type="evidence" value="ECO:0007669"/>
    <property type="project" value="TreeGrafter"/>
</dbReference>
<feature type="compositionally biased region" description="Polar residues" evidence="6">
    <location>
        <begin position="14"/>
        <end position="28"/>
    </location>
</feature>
<dbReference type="RefSeq" id="XP_018734059.1">
    <property type="nucleotide sequence ID" value="XM_018881469.1"/>
</dbReference>
<evidence type="ECO:0000256" key="4">
    <source>
        <dbReference type="PROSITE-ProRule" id="PRU00236"/>
    </source>
</evidence>
<feature type="compositionally biased region" description="Basic residues" evidence="6">
    <location>
        <begin position="217"/>
        <end position="230"/>
    </location>
</feature>
<organism evidence="8 9">
    <name type="scientific">Sugiyamaella lignohabitans</name>
    <dbReference type="NCBI Taxonomy" id="796027"/>
    <lineage>
        <taxon>Eukaryota</taxon>
        <taxon>Fungi</taxon>
        <taxon>Dikarya</taxon>
        <taxon>Ascomycota</taxon>
        <taxon>Saccharomycotina</taxon>
        <taxon>Dipodascomycetes</taxon>
        <taxon>Dipodascales</taxon>
        <taxon>Trichomonascaceae</taxon>
        <taxon>Sugiyamaella</taxon>
    </lineage>
</organism>
<dbReference type="SUPFAM" id="SSF52467">
    <property type="entry name" value="DHS-like NAD/FAD-binding domain"/>
    <property type="match status" value="1"/>
</dbReference>
<dbReference type="PANTHER" id="PTHR11085:SF15">
    <property type="entry name" value="NAD-DEPENDENT HISTONE DEACETYLASE HST4"/>
    <property type="match status" value="1"/>
</dbReference>
<feature type="binding site" evidence="4">
    <location>
        <position position="424"/>
    </location>
    <ligand>
        <name>Zn(2+)</name>
        <dbReference type="ChEBI" id="CHEBI:29105"/>
    </ligand>
</feature>
<dbReference type="GeneID" id="30036531"/>
<feature type="region of interest" description="Disordered" evidence="6">
    <location>
        <begin position="587"/>
        <end position="643"/>
    </location>
</feature>
<dbReference type="GO" id="GO:0031934">
    <property type="term" value="C:mating-type region heterochromatin"/>
    <property type="evidence" value="ECO:0007669"/>
    <property type="project" value="TreeGrafter"/>
</dbReference>
<dbReference type="GO" id="GO:0005634">
    <property type="term" value="C:nucleus"/>
    <property type="evidence" value="ECO:0007669"/>
    <property type="project" value="TreeGrafter"/>
</dbReference>
<dbReference type="GO" id="GO:0017136">
    <property type="term" value="F:histone deacetylase activity, NAD-dependent"/>
    <property type="evidence" value="ECO:0007669"/>
    <property type="project" value="TreeGrafter"/>
</dbReference>
<dbReference type="InterPro" id="IPR050134">
    <property type="entry name" value="NAD-dep_sirtuin_deacylases"/>
</dbReference>
<sequence>MTSPFDVLTEDQGSKQSDIQSGQLQNSDLGPFVQDVAPGSGVIAVEHQHQHTTDRQEVINGLPGTHGNEIDNGTGFLPKNDGDEIAFKQENDIDRIDSAVRESGRSISQSIEQEHNSQTESELILTATKQEHFQPANAVSKTNIKQEPTAEPAVKPEVVPVVEPVTETVKTVSEQKAFNFVAESALKMNIKSDSEPVFEPVAEPASRSSSTASTPPKTRKKPKPKVPKRLKQPEELLDMTQYTPGAYKTWINQELRQDVAMLHHVFQESRRLIVVTGAGISVAAGIPDFRSQQGLFVSLKQELSLKSSGKAMFDASVYQDSTSLANFHTTVRDLHKLCTSCAPTPFHKYLDDVAGQGRLGRLYTQNIDCLDSSLSNLSSQVPLKYPWPKTIQLHGTIGTMVCVRCHWLGPLDPEIFTDSGAPDCPECLELDSVRAVAGKRSQGIGKLRPRIVLYNEANPDAEAIGSVTEEDLSCKPDGLVVVGTSLKIPGVRRIVKEMAQAVHHAKGAVVWLNVDEHPQLNNQFEGCFDLFVKGDCQLVPQLIQDYEQERVELELEKEREKQQRKAKSEERAIQRELKAQQKLKQQSTLNFQAVKRPNDNDAATNKKQKTISTLPTTNIPSGPLPPPTSTSPPLAFANAPTTI</sequence>
<dbReference type="Pfam" id="PF02146">
    <property type="entry name" value="SIR2"/>
    <property type="match status" value="1"/>
</dbReference>
<keyword evidence="4" id="KW-0479">Metal-binding</keyword>
<dbReference type="GO" id="GO:0006282">
    <property type="term" value="P:regulation of DNA repair"/>
    <property type="evidence" value="ECO:0007669"/>
    <property type="project" value="TreeGrafter"/>
</dbReference>
<reference evidence="8 9" key="1">
    <citation type="submission" date="2016-02" db="EMBL/GenBank/DDBJ databases">
        <title>Complete genome sequence and transcriptome regulation of the pentose utilising yeast Sugiyamaella lignohabitans.</title>
        <authorList>
            <person name="Bellasio M."/>
            <person name="Peymann A."/>
            <person name="Valli M."/>
            <person name="Sipitzky M."/>
            <person name="Graf A."/>
            <person name="Sauer M."/>
            <person name="Marx H."/>
            <person name="Mattanovich D."/>
        </authorList>
    </citation>
    <scope>NUCLEOTIDE SEQUENCE [LARGE SCALE GENOMIC DNA]</scope>
    <source>
        <strain evidence="8 9">CBS 10342</strain>
    </source>
</reference>
<dbReference type="GO" id="GO:0031508">
    <property type="term" value="P:pericentric heterochromatin formation"/>
    <property type="evidence" value="ECO:0007669"/>
    <property type="project" value="TreeGrafter"/>
</dbReference>
<evidence type="ECO:0000259" key="7">
    <source>
        <dbReference type="PROSITE" id="PS50305"/>
    </source>
</evidence>
<proteinExistence type="inferred from homology"/>
<dbReference type="InterPro" id="IPR026591">
    <property type="entry name" value="Sirtuin_cat_small_dom_sf"/>
</dbReference>
<evidence type="ECO:0000256" key="6">
    <source>
        <dbReference type="SAM" id="MobiDB-lite"/>
    </source>
</evidence>
<evidence type="ECO:0000313" key="8">
    <source>
        <dbReference type="EMBL" id="ANB11582.1"/>
    </source>
</evidence>
<dbReference type="GO" id="GO:0070403">
    <property type="term" value="F:NAD+ binding"/>
    <property type="evidence" value="ECO:0007669"/>
    <property type="project" value="InterPro"/>
</dbReference>
<accession>A0A167CEB9</accession>
<comment type="similarity">
    <text evidence="1">Belongs to the sirtuin family. Class I subfamily.</text>
</comment>
<dbReference type="Gene3D" id="3.40.50.1220">
    <property type="entry name" value="TPP-binding domain"/>
    <property type="match status" value="1"/>
</dbReference>
<evidence type="ECO:0000313" key="9">
    <source>
        <dbReference type="Proteomes" id="UP000189580"/>
    </source>
</evidence>
<dbReference type="Proteomes" id="UP000189580">
    <property type="component" value="Chromosome c"/>
</dbReference>